<gene>
    <name evidence="12" type="ORF">CN689_06355</name>
    <name evidence="11" type="ORF">DTO10_21295</name>
</gene>
<dbReference type="InterPro" id="IPR041719">
    <property type="entry name" value="Ferritin_prok"/>
</dbReference>
<feature type="binding site" evidence="8">
    <location>
        <position position="126"/>
    </location>
    <ligand>
        <name>Fe cation</name>
        <dbReference type="ChEBI" id="CHEBI:24875"/>
        <label>1</label>
    </ligand>
</feature>
<dbReference type="InterPro" id="IPR008331">
    <property type="entry name" value="Ferritin_DPS_dom"/>
</dbReference>
<dbReference type="PANTHER" id="PTHR11431:SF127">
    <property type="entry name" value="BACTERIAL NON-HEME FERRITIN"/>
    <property type="match status" value="1"/>
</dbReference>
<dbReference type="RefSeq" id="WP_098175274.1">
    <property type="nucleotide sequence ID" value="NZ_CP030926.1"/>
</dbReference>
<reference evidence="11 14" key="2">
    <citation type="submission" date="2018-07" db="EMBL/GenBank/DDBJ databases">
        <title>The molecular basis for the intramolecular migration of carboxyl group in the catabolism of para-hydroxybenzoate via gentisate.</title>
        <authorList>
            <person name="Zhao H."/>
            <person name="Xu Y."/>
            <person name="Lin S."/>
            <person name="Spain J.C."/>
            <person name="Zhou N.-Y."/>
        </authorList>
    </citation>
    <scope>NUCLEOTIDE SEQUENCE [LARGE SCALE GENOMIC DNA]</scope>
    <source>
        <strain evidence="11 14">PHB-7a</strain>
    </source>
</reference>
<dbReference type="CDD" id="cd01055">
    <property type="entry name" value="Nonheme_Ferritin"/>
    <property type="match status" value="1"/>
</dbReference>
<organism evidence="12 13">
    <name type="scientific">Peribacillus butanolivorans</name>
    <dbReference type="NCBI Taxonomy" id="421767"/>
    <lineage>
        <taxon>Bacteria</taxon>
        <taxon>Bacillati</taxon>
        <taxon>Bacillota</taxon>
        <taxon>Bacilli</taxon>
        <taxon>Bacillales</taxon>
        <taxon>Bacillaceae</taxon>
        <taxon>Peribacillus</taxon>
    </lineage>
</organism>
<evidence type="ECO:0000259" key="10">
    <source>
        <dbReference type="PROSITE" id="PS50905"/>
    </source>
</evidence>
<reference evidence="12 13" key="1">
    <citation type="submission" date="2017-09" db="EMBL/GenBank/DDBJ databases">
        <title>Large-scale bioinformatics analysis of Bacillus genomes uncovers conserved roles of natural products in bacterial physiology.</title>
        <authorList>
            <consortium name="Agbiome Team Llc"/>
            <person name="Bleich R.M."/>
            <person name="Kirk G.J."/>
            <person name="Santa Maria K.C."/>
            <person name="Allen S.E."/>
            <person name="Farag S."/>
            <person name="Shank E.A."/>
            <person name="Bowers A."/>
        </authorList>
    </citation>
    <scope>NUCLEOTIDE SEQUENCE [LARGE SCALE GENOMIC DNA]</scope>
    <source>
        <strain evidence="12 13">AFS003229</strain>
    </source>
</reference>
<dbReference type="GO" id="GO:0008198">
    <property type="term" value="F:ferrous iron binding"/>
    <property type="evidence" value="ECO:0007669"/>
    <property type="project" value="TreeGrafter"/>
</dbReference>
<keyword evidence="6 8" id="KW-0408">Iron</keyword>
<sequence length="169" mass="19184">MLNEQIQKLLNNLIGIENLSSTLYLAMSAYMATKNYTGMANWLRLQSEEERTHMLKLIDYVTNRGGKVEIQTMPTQPTDFGSPLETFKRVLEHEKYVTDGYRQALDFASKMDSQTAILFQDFLREQVDEEAQSQTIVDRLNLAQNNPSAILLLDQELGQRKAPPATPAG</sequence>
<evidence type="ECO:0000256" key="8">
    <source>
        <dbReference type="PIRSR" id="PIRSR601519-1"/>
    </source>
</evidence>
<evidence type="ECO:0000256" key="1">
    <source>
        <dbReference type="ARBA" id="ARBA00002485"/>
    </source>
</evidence>
<evidence type="ECO:0000256" key="5">
    <source>
        <dbReference type="ARBA" id="ARBA00023002"/>
    </source>
</evidence>
<dbReference type="InterPro" id="IPR012347">
    <property type="entry name" value="Ferritin-like"/>
</dbReference>
<dbReference type="InterPro" id="IPR009078">
    <property type="entry name" value="Ferritin-like_SF"/>
</dbReference>
<feature type="binding site" evidence="8">
    <location>
        <position position="17"/>
    </location>
    <ligand>
        <name>Fe cation</name>
        <dbReference type="ChEBI" id="CHEBI:24875"/>
        <label>1</label>
    </ligand>
</feature>
<dbReference type="SUPFAM" id="SSF47240">
    <property type="entry name" value="Ferritin-like"/>
    <property type="match status" value="1"/>
</dbReference>
<comment type="function">
    <text evidence="1 9">Iron-storage protein.</text>
</comment>
<dbReference type="Proteomes" id="UP000220106">
    <property type="component" value="Unassembled WGS sequence"/>
</dbReference>
<evidence type="ECO:0000256" key="3">
    <source>
        <dbReference type="ARBA" id="ARBA00022434"/>
    </source>
</evidence>
<dbReference type="GO" id="GO:0008199">
    <property type="term" value="F:ferric iron binding"/>
    <property type="evidence" value="ECO:0007669"/>
    <property type="project" value="InterPro"/>
</dbReference>
<dbReference type="InterPro" id="IPR009040">
    <property type="entry name" value="Ferritin-like_diiron"/>
</dbReference>
<dbReference type="AlphaFoldDB" id="A0AAX0S783"/>
<feature type="binding site" evidence="8">
    <location>
        <position position="50"/>
    </location>
    <ligand>
        <name>Fe cation</name>
        <dbReference type="ChEBI" id="CHEBI:24875"/>
        <label>1</label>
    </ligand>
</feature>
<comment type="catalytic activity">
    <reaction evidence="7 9">
        <text>4 Fe(2+) + O2 + 6 H2O = 4 iron(III) oxide-hydroxide + 12 H(+)</text>
        <dbReference type="Rhea" id="RHEA:11972"/>
        <dbReference type="ChEBI" id="CHEBI:15377"/>
        <dbReference type="ChEBI" id="CHEBI:15378"/>
        <dbReference type="ChEBI" id="CHEBI:15379"/>
        <dbReference type="ChEBI" id="CHEBI:29033"/>
        <dbReference type="ChEBI" id="CHEBI:78619"/>
        <dbReference type="EC" id="1.16.3.2"/>
    </reaction>
</comment>
<dbReference type="Pfam" id="PF00210">
    <property type="entry name" value="Ferritin"/>
    <property type="match status" value="1"/>
</dbReference>
<proteinExistence type="inferred from homology"/>
<evidence type="ECO:0000313" key="13">
    <source>
        <dbReference type="Proteomes" id="UP000220106"/>
    </source>
</evidence>
<dbReference type="PROSITE" id="PS50905">
    <property type="entry name" value="FERRITIN_LIKE"/>
    <property type="match status" value="1"/>
</dbReference>
<feature type="domain" description="Ferritin-like diiron" evidence="10">
    <location>
        <begin position="1"/>
        <end position="144"/>
    </location>
</feature>
<evidence type="ECO:0000256" key="4">
    <source>
        <dbReference type="ARBA" id="ARBA00022723"/>
    </source>
</evidence>
<feature type="binding site" evidence="8">
    <location>
        <position position="94"/>
    </location>
    <ligand>
        <name>Fe cation</name>
        <dbReference type="ChEBI" id="CHEBI:24875"/>
        <label>1</label>
    </ligand>
</feature>
<evidence type="ECO:0000313" key="11">
    <source>
        <dbReference type="EMBL" id="AXN40664.1"/>
    </source>
</evidence>
<keyword evidence="3 9" id="KW-0409">Iron storage</keyword>
<dbReference type="EMBL" id="CP030926">
    <property type="protein sequence ID" value="AXN40664.1"/>
    <property type="molecule type" value="Genomic_DNA"/>
</dbReference>
<dbReference type="KEGG" id="pbut:DTO10_21295"/>
<accession>A0AAX0S783</accession>
<dbReference type="EC" id="1.16.3.2" evidence="9"/>
<keyword evidence="14" id="KW-1185">Reference proteome</keyword>
<dbReference type="EMBL" id="NUEQ01000013">
    <property type="protein sequence ID" value="PEJ34943.1"/>
    <property type="molecule type" value="Genomic_DNA"/>
</dbReference>
<name>A0AAX0S783_9BACI</name>
<dbReference type="InterPro" id="IPR001519">
    <property type="entry name" value="Ferritin"/>
</dbReference>
<dbReference type="PANTHER" id="PTHR11431">
    <property type="entry name" value="FERRITIN"/>
    <property type="match status" value="1"/>
</dbReference>
<dbReference type="GO" id="GO:0004322">
    <property type="term" value="F:ferroxidase activity"/>
    <property type="evidence" value="ECO:0007669"/>
    <property type="project" value="TreeGrafter"/>
</dbReference>
<dbReference type="Gene3D" id="1.20.1260.10">
    <property type="match status" value="1"/>
</dbReference>
<comment type="similarity">
    <text evidence="2 9">Belongs to the ferritin family. Prokaryotic subfamily.</text>
</comment>
<dbReference type="GO" id="GO:0006826">
    <property type="term" value="P:iron ion transport"/>
    <property type="evidence" value="ECO:0007669"/>
    <property type="project" value="InterPro"/>
</dbReference>
<evidence type="ECO:0000313" key="14">
    <source>
        <dbReference type="Proteomes" id="UP000260457"/>
    </source>
</evidence>
<dbReference type="GO" id="GO:0006879">
    <property type="term" value="P:intracellular iron ion homeostasis"/>
    <property type="evidence" value="ECO:0007669"/>
    <property type="project" value="UniProtKB-KW"/>
</dbReference>
<keyword evidence="4 8" id="KW-0479">Metal-binding</keyword>
<evidence type="ECO:0000256" key="7">
    <source>
        <dbReference type="ARBA" id="ARBA00048035"/>
    </source>
</evidence>
<evidence type="ECO:0000256" key="2">
    <source>
        <dbReference type="ARBA" id="ARBA00006950"/>
    </source>
</evidence>
<dbReference type="GO" id="GO:0005829">
    <property type="term" value="C:cytosol"/>
    <property type="evidence" value="ECO:0007669"/>
    <property type="project" value="TreeGrafter"/>
</dbReference>
<evidence type="ECO:0000256" key="6">
    <source>
        <dbReference type="ARBA" id="ARBA00023004"/>
    </source>
</evidence>
<protein>
    <recommendedName>
        <fullName evidence="9">Ferritin</fullName>
        <ecNumber evidence="9">1.16.3.2</ecNumber>
    </recommendedName>
</protein>
<dbReference type="Proteomes" id="UP000260457">
    <property type="component" value="Chromosome"/>
</dbReference>
<keyword evidence="5" id="KW-0560">Oxidoreductase</keyword>
<evidence type="ECO:0000256" key="9">
    <source>
        <dbReference type="RuleBase" id="RU361145"/>
    </source>
</evidence>
<comment type="subcellular location">
    <subcellularLocation>
        <location evidence="9">Cytoplasm</location>
    </subcellularLocation>
</comment>
<feature type="binding site" evidence="8">
    <location>
        <position position="53"/>
    </location>
    <ligand>
        <name>Fe cation</name>
        <dbReference type="ChEBI" id="CHEBI:24875"/>
        <label>1</label>
    </ligand>
</feature>
<keyword evidence="9" id="KW-0963">Cytoplasm</keyword>
<evidence type="ECO:0000313" key="12">
    <source>
        <dbReference type="EMBL" id="PEJ34943.1"/>
    </source>
</evidence>